<evidence type="ECO:0000313" key="4">
    <source>
        <dbReference type="EMBL" id="PAA59412.1"/>
    </source>
</evidence>
<evidence type="ECO:0000256" key="2">
    <source>
        <dbReference type="SAM" id="MobiDB-lite"/>
    </source>
</evidence>
<feature type="non-terminal residue" evidence="3">
    <location>
        <position position="609"/>
    </location>
</feature>
<evidence type="ECO:0000256" key="1">
    <source>
        <dbReference type="SAM" id="Coils"/>
    </source>
</evidence>
<keyword evidence="1" id="KW-0175">Coiled coil</keyword>
<gene>
    <name evidence="4" type="ORF">BOX15_Mlig029716g2</name>
    <name evidence="3" type="ORF">BOX15_Mlig029716g3</name>
</gene>
<feature type="non-terminal residue" evidence="3">
    <location>
        <position position="1"/>
    </location>
</feature>
<feature type="region of interest" description="Disordered" evidence="2">
    <location>
        <begin position="90"/>
        <end position="115"/>
    </location>
</feature>
<dbReference type="GO" id="GO:0003682">
    <property type="term" value="F:chromatin binding"/>
    <property type="evidence" value="ECO:0007669"/>
    <property type="project" value="TreeGrafter"/>
</dbReference>
<reference evidence="3 5" key="1">
    <citation type="submission" date="2017-06" db="EMBL/GenBank/DDBJ databases">
        <title>A platform for efficient transgenesis in Macrostomum lignano, a flatworm model organism for stem cell research.</title>
        <authorList>
            <person name="Berezikov E."/>
        </authorList>
    </citation>
    <scope>NUCLEOTIDE SEQUENCE [LARGE SCALE GENOMIC DNA]</scope>
    <source>
        <strain evidence="3">DV1</strain>
        <tissue evidence="3">Whole organism</tissue>
    </source>
</reference>
<feature type="region of interest" description="Disordered" evidence="2">
    <location>
        <begin position="13"/>
        <end position="36"/>
    </location>
</feature>
<dbReference type="EMBL" id="NIVC01002265">
    <property type="protein sequence ID" value="PAA59412.1"/>
    <property type="molecule type" value="Genomic_DNA"/>
</dbReference>
<organism evidence="3 5">
    <name type="scientific">Macrostomum lignano</name>
    <dbReference type="NCBI Taxonomy" id="282301"/>
    <lineage>
        <taxon>Eukaryota</taxon>
        <taxon>Metazoa</taxon>
        <taxon>Spiralia</taxon>
        <taxon>Lophotrochozoa</taxon>
        <taxon>Platyhelminthes</taxon>
        <taxon>Rhabditophora</taxon>
        <taxon>Macrostomorpha</taxon>
        <taxon>Macrostomida</taxon>
        <taxon>Macrostomidae</taxon>
        <taxon>Macrostomum</taxon>
    </lineage>
</organism>
<comment type="caution">
    <text evidence="3">The sequence shown here is derived from an EMBL/GenBank/DDBJ whole genome shotgun (WGS) entry which is preliminary data.</text>
</comment>
<feature type="compositionally biased region" description="Low complexity" evidence="2">
    <location>
        <begin position="92"/>
        <end position="102"/>
    </location>
</feature>
<dbReference type="STRING" id="282301.A0A267E5D3"/>
<dbReference type="OrthoDB" id="2019763at2759"/>
<feature type="coiled-coil region" evidence="1">
    <location>
        <begin position="247"/>
        <end position="335"/>
    </location>
</feature>
<dbReference type="EMBL" id="NIVC01002659">
    <property type="protein sequence ID" value="PAA56134.1"/>
    <property type="molecule type" value="Genomic_DNA"/>
</dbReference>
<dbReference type="Gene3D" id="1.10.287.1490">
    <property type="match status" value="2"/>
</dbReference>
<dbReference type="GO" id="GO:0000785">
    <property type="term" value="C:chromatin"/>
    <property type="evidence" value="ECO:0007669"/>
    <property type="project" value="TreeGrafter"/>
</dbReference>
<accession>A0A267E5D3</accession>
<protein>
    <submittedName>
        <fullName evidence="3">Uncharacterized protein</fullName>
    </submittedName>
</protein>
<feature type="coiled-coil region" evidence="1">
    <location>
        <begin position="360"/>
        <end position="581"/>
    </location>
</feature>
<dbReference type="Proteomes" id="UP000215902">
    <property type="component" value="Unassembled WGS sequence"/>
</dbReference>
<dbReference type="PANTHER" id="PTHR43941">
    <property type="entry name" value="STRUCTURAL MAINTENANCE OF CHROMOSOMES PROTEIN 2"/>
    <property type="match status" value="1"/>
</dbReference>
<dbReference type="AlphaFoldDB" id="A0A267E5D3"/>
<evidence type="ECO:0000313" key="3">
    <source>
        <dbReference type="EMBL" id="PAA56134.1"/>
    </source>
</evidence>
<dbReference type="GO" id="GO:0000796">
    <property type="term" value="C:condensin complex"/>
    <property type="evidence" value="ECO:0007669"/>
    <property type="project" value="TreeGrafter"/>
</dbReference>
<feature type="compositionally biased region" description="Gly residues" evidence="2">
    <location>
        <begin position="138"/>
        <end position="153"/>
    </location>
</feature>
<proteinExistence type="predicted"/>
<keyword evidence="5" id="KW-1185">Reference proteome</keyword>
<sequence>ALQAELSTWQLEQQLAHDSPQQQQQQVSPRLQTARPGATISAAGLRASAALVEQLRQQLRDSEAQRQSKEAELQAMDERLADLELQLATAVSQPSPQQQQQQRLPPAGSSDAASARQVRELNGALRDMSNRVAQLQRDGGGGASGGSQYGGNESGDDGAAAQLLQRTGQELAARLAEMQAIVGSLSGGRDAATFTPTATASTAAAAAAPVSTSSVLSASAVSAFTAPVSSSVHSATAEYHLQNSEAISELRRQLGDRERQLVRMREELSSARQQCDQLEVEKTQLAARMNRQLATAESSLAKDLENQLSAAKQRLADRDERIRQLEREAAKARDLQSEFDFRGKTIGDLQASVGAKDAQLAILNKDLERFKAERASLNRSVQDLQTEVKCKLERIGDLEAAAQSLRDELTSTRKQLVQAESDSKSAREELGFKEERLRHTNSAHAEEVNRLRSANTEANELASQLKSKLDAKDQEIKKWSADQDKIRGELEACRKQLAEAEKFATHLQAELEDKMVKLKRLDTEVCRAQAQEIDRLQKTNDDYQNRLTQTQSRLEERELRMRRLEQENTDLLDEIHELRKKTYELEGQCDTLRGQLMERGHNGGMEHHH</sequence>
<evidence type="ECO:0000313" key="5">
    <source>
        <dbReference type="Proteomes" id="UP000215902"/>
    </source>
</evidence>
<dbReference type="GO" id="GO:0007076">
    <property type="term" value="P:mitotic chromosome condensation"/>
    <property type="evidence" value="ECO:0007669"/>
    <property type="project" value="TreeGrafter"/>
</dbReference>
<dbReference type="GO" id="GO:0000793">
    <property type="term" value="C:condensed chromosome"/>
    <property type="evidence" value="ECO:0007669"/>
    <property type="project" value="TreeGrafter"/>
</dbReference>
<dbReference type="PANTHER" id="PTHR43941:SF1">
    <property type="entry name" value="STRUCTURAL MAINTENANCE OF CHROMOSOMES PROTEIN 2"/>
    <property type="match status" value="1"/>
</dbReference>
<name>A0A267E5D3_9PLAT</name>
<feature type="region of interest" description="Disordered" evidence="2">
    <location>
        <begin position="135"/>
        <end position="158"/>
    </location>
</feature>